<organism evidence="3 4">
    <name type="scientific">Alcaligenes faecalis</name>
    <dbReference type="NCBI Taxonomy" id="511"/>
    <lineage>
        <taxon>Bacteria</taxon>
        <taxon>Pseudomonadati</taxon>
        <taxon>Pseudomonadota</taxon>
        <taxon>Betaproteobacteria</taxon>
        <taxon>Burkholderiales</taxon>
        <taxon>Alcaligenaceae</taxon>
        <taxon>Alcaligenes</taxon>
    </lineage>
</organism>
<dbReference type="Proteomes" id="UP000245216">
    <property type="component" value="Unassembled WGS sequence"/>
</dbReference>
<dbReference type="SUPFAM" id="SSF88713">
    <property type="entry name" value="Glycoside hydrolase/deacetylase"/>
    <property type="match status" value="1"/>
</dbReference>
<comment type="caution">
    <text evidence="3">The sequence shown here is derived from an EMBL/GenBank/DDBJ whole genome shotgun (WGS) entry which is preliminary data.</text>
</comment>
<dbReference type="PROSITE" id="PS51677">
    <property type="entry name" value="NODB"/>
    <property type="match status" value="1"/>
</dbReference>
<sequence>MKVASTVPVMMYHHVTPQGGMINASPEHFEQHLQWLKKHGWTSLTTEQFVGHLQGQGVPPKSVLITFDDGYLDNWVYAYPLLKKYGFNAVVFLVTSWIKDGPVRPYLGQGQEVPECPVHRECEARIEQGRSDEVILRWSEIHAMQADGVFEFHSHTHTHTRWDLSEQRDQKNDKMRWEMEQSRKTLQANMGSVSDQLCWPQGYFDPDYVQVAQQAGFRYLYTTRAFGSNQPGSDPLHIYRFAVRDTTGVSVGRRLNVAVHPVIGPIFNRWKAWRRRQRQK</sequence>
<dbReference type="PANTHER" id="PTHR34216">
    <property type="match status" value="1"/>
</dbReference>
<dbReference type="InterPro" id="IPR011330">
    <property type="entry name" value="Glyco_hydro/deAcase_b/a-brl"/>
</dbReference>
<dbReference type="EMBL" id="QEXO01000002">
    <property type="protein sequence ID" value="PWE14276.1"/>
    <property type="molecule type" value="Genomic_DNA"/>
</dbReference>
<accession>A0A2U2BJW6</accession>
<gene>
    <name evidence="3" type="ORF">DF183_05960</name>
</gene>
<dbReference type="PANTHER" id="PTHR34216:SF13">
    <property type="entry name" value="XYLANASE_CHITIN DEACETYLASE"/>
    <property type="match status" value="1"/>
</dbReference>
<keyword evidence="1" id="KW-0732">Signal</keyword>
<dbReference type="GO" id="GO:0016810">
    <property type="term" value="F:hydrolase activity, acting on carbon-nitrogen (but not peptide) bonds"/>
    <property type="evidence" value="ECO:0007669"/>
    <property type="project" value="InterPro"/>
</dbReference>
<dbReference type="Gene3D" id="3.20.20.370">
    <property type="entry name" value="Glycoside hydrolase/deacetylase"/>
    <property type="match status" value="1"/>
</dbReference>
<proteinExistence type="predicted"/>
<dbReference type="AlphaFoldDB" id="A0A2U2BJW6"/>
<evidence type="ECO:0000259" key="2">
    <source>
        <dbReference type="PROSITE" id="PS51677"/>
    </source>
</evidence>
<reference evidence="3 4" key="2">
    <citation type="submission" date="2018-05" db="EMBL/GenBank/DDBJ databases">
        <authorList>
            <person name="Lanie J.A."/>
            <person name="Ng W.-L."/>
            <person name="Kazmierczak K.M."/>
            <person name="Andrzejewski T.M."/>
            <person name="Davidsen T.M."/>
            <person name="Wayne K.J."/>
            <person name="Tettelin H."/>
            <person name="Glass J.I."/>
            <person name="Rusch D."/>
            <person name="Podicherti R."/>
            <person name="Tsui H.-C.T."/>
            <person name="Winkler M.E."/>
        </authorList>
    </citation>
    <scope>NUCLEOTIDE SEQUENCE [LARGE SCALE GENOMIC DNA]</scope>
    <source>
        <strain evidence="3 4">YBY</strain>
    </source>
</reference>
<dbReference type="Pfam" id="PF01522">
    <property type="entry name" value="Polysacc_deac_1"/>
    <property type="match status" value="1"/>
</dbReference>
<dbReference type="CDD" id="cd10969">
    <property type="entry name" value="CE4_Ecf1_like_5s"/>
    <property type="match status" value="1"/>
</dbReference>
<dbReference type="InterPro" id="IPR002509">
    <property type="entry name" value="NODB_dom"/>
</dbReference>
<dbReference type="GO" id="GO:0005975">
    <property type="term" value="P:carbohydrate metabolic process"/>
    <property type="evidence" value="ECO:0007669"/>
    <property type="project" value="InterPro"/>
</dbReference>
<protein>
    <recommendedName>
        <fullName evidence="2">NodB homology domain-containing protein</fullName>
    </recommendedName>
</protein>
<feature type="domain" description="NodB homology" evidence="2">
    <location>
        <begin position="61"/>
        <end position="280"/>
    </location>
</feature>
<name>A0A2U2BJW6_ALCFA</name>
<reference evidence="3 4" key="1">
    <citation type="submission" date="2018-05" db="EMBL/GenBank/DDBJ databases">
        <title>Genome Sequence of an Efficient Indole-Degrading Bacterium, Alcaligenes sp.YBY.</title>
        <authorList>
            <person name="Yang B."/>
        </authorList>
    </citation>
    <scope>NUCLEOTIDE SEQUENCE [LARGE SCALE GENOMIC DNA]</scope>
    <source>
        <strain evidence="3 4">YBY</strain>
    </source>
</reference>
<evidence type="ECO:0000313" key="3">
    <source>
        <dbReference type="EMBL" id="PWE14276.1"/>
    </source>
</evidence>
<evidence type="ECO:0000313" key="4">
    <source>
        <dbReference type="Proteomes" id="UP000245216"/>
    </source>
</evidence>
<dbReference type="InterPro" id="IPR051398">
    <property type="entry name" value="Polysacch_Deacetylase"/>
</dbReference>
<dbReference type="STRING" id="511.UZ73_04925"/>
<evidence type="ECO:0000256" key="1">
    <source>
        <dbReference type="ARBA" id="ARBA00022729"/>
    </source>
</evidence>
<dbReference type="RefSeq" id="WP_109088656.1">
    <property type="nucleotide sequence ID" value="NZ_QEXO01000002.1"/>
</dbReference>